<organism evidence="3 4">
    <name type="scientific">Rhodocyclus tenuis</name>
    <name type="common">Rhodospirillum tenue</name>
    <dbReference type="NCBI Taxonomy" id="1066"/>
    <lineage>
        <taxon>Bacteria</taxon>
        <taxon>Pseudomonadati</taxon>
        <taxon>Pseudomonadota</taxon>
        <taxon>Betaproteobacteria</taxon>
        <taxon>Rhodocyclales</taxon>
        <taxon>Rhodocyclaceae</taxon>
        <taxon>Rhodocyclus</taxon>
    </lineage>
</organism>
<dbReference type="OrthoDB" id="9792500at2"/>
<feature type="domain" description="UspA" evidence="2">
    <location>
        <begin position="152"/>
        <end position="292"/>
    </location>
</feature>
<dbReference type="InterPro" id="IPR014729">
    <property type="entry name" value="Rossmann-like_a/b/a_fold"/>
</dbReference>
<name>A0A840GDB0_RHOTE</name>
<dbReference type="PANTHER" id="PTHR46268:SF6">
    <property type="entry name" value="UNIVERSAL STRESS PROTEIN UP12"/>
    <property type="match status" value="1"/>
</dbReference>
<dbReference type="RefSeq" id="WP_153115780.1">
    <property type="nucleotide sequence ID" value="NZ_JACIGE010000002.1"/>
</dbReference>
<dbReference type="PRINTS" id="PR01438">
    <property type="entry name" value="UNVRSLSTRESS"/>
</dbReference>
<comment type="similarity">
    <text evidence="1">Belongs to the universal stress protein A family.</text>
</comment>
<sequence length="297" mass="31876">MSTIRRIIAATDFSPAAEAALQRAQQIAAASGASVEFVTAVHLPPLTEAWRRLVEEEGFSEQRIVDTASARIAEAAASAAASGARPATRVLRGRPAQAIAEWAEESAADLLVVGAHGENFLLDLFIGATALKLLRLTRTPVLLVKTHSPAAYEKIVVATDFSPAARAAAELAGALFPRARQHLFHAYETPFARQMSYAGADAKAVEYYRQRSEFEASQQMAAFVHALGKNEYRHRLLRHGYPPTLIKDYAAEVAADLVVVGTTGKNDWQATLLGSVSTHLAGELPGDLLLVPPRGDC</sequence>
<dbReference type="Gene3D" id="3.40.50.620">
    <property type="entry name" value="HUPs"/>
    <property type="match status" value="2"/>
</dbReference>
<proteinExistence type="inferred from homology"/>
<gene>
    <name evidence="3" type="ORF">GGD90_000586</name>
</gene>
<evidence type="ECO:0000313" key="3">
    <source>
        <dbReference type="EMBL" id="MBB4246229.1"/>
    </source>
</evidence>
<dbReference type="Proteomes" id="UP000587070">
    <property type="component" value="Unassembled WGS sequence"/>
</dbReference>
<dbReference type="Pfam" id="PF00582">
    <property type="entry name" value="Usp"/>
    <property type="match status" value="2"/>
</dbReference>
<dbReference type="InterPro" id="IPR006015">
    <property type="entry name" value="Universal_stress_UspA"/>
</dbReference>
<dbReference type="CDD" id="cd00293">
    <property type="entry name" value="USP-like"/>
    <property type="match status" value="2"/>
</dbReference>
<accession>A0A840GDB0</accession>
<dbReference type="AlphaFoldDB" id="A0A840GDB0"/>
<dbReference type="SUPFAM" id="SSF52402">
    <property type="entry name" value="Adenine nucleotide alpha hydrolases-like"/>
    <property type="match status" value="2"/>
</dbReference>
<reference evidence="3 4" key="1">
    <citation type="submission" date="2020-08" db="EMBL/GenBank/DDBJ databases">
        <title>Genome sequencing of Purple Non-Sulfur Bacteria from various extreme environments.</title>
        <authorList>
            <person name="Mayer M."/>
        </authorList>
    </citation>
    <scope>NUCLEOTIDE SEQUENCE [LARGE SCALE GENOMIC DNA]</scope>
    <source>
        <strain evidence="3 4">2761</strain>
    </source>
</reference>
<evidence type="ECO:0000259" key="2">
    <source>
        <dbReference type="Pfam" id="PF00582"/>
    </source>
</evidence>
<dbReference type="PANTHER" id="PTHR46268">
    <property type="entry name" value="STRESS RESPONSE PROTEIN NHAX"/>
    <property type="match status" value="1"/>
</dbReference>
<dbReference type="EMBL" id="JACIGE010000002">
    <property type="protein sequence ID" value="MBB4246229.1"/>
    <property type="molecule type" value="Genomic_DNA"/>
</dbReference>
<evidence type="ECO:0000313" key="4">
    <source>
        <dbReference type="Proteomes" id="UP000587070"/>
    </source>
</evidence>
<keyword evidence="4" id="KW-1185">Reference proteome</keyword>
<evidence type="ECO:0000256" key="1">
    <source>
        <dbReference type="ARBA" id="ARBA00008791"/>
    </source>
</evidence>
<dbReference type="InterPro" id="IPR006016">
    <property type="entry name" value="UspA"/>
</dbReference>
<comment type="caution">
    <text evidence="3">The sequence shown here is derived from an EMBL/GenBank/DDBJ whole genome shotgun (WGS) entry which is preliminary data.</text>
</comment>
<protein>
    <submittedName>
        <fullName evidence="3">Nucleotide-binding universal stress UspA family protein</fullName>
    </submittedName>
</protein>
<feature type="domain" description="UspA" evidence="2">
    <location>
        <begin position="4"/>
        <end position="145"/>
    </location>
</feature>